<dbReference type="InterPro" id="IPR031314">
    <property type="entry name" value="DNK_dom"/>
</dbReference>
<organism evidence="3 4">
    <name type="scientific">Giardia intestinalis (strain P15)</name>
    <name type="common">Giardia lamblia</name>
    <dbReference type="NCBI Taxonomy" id="658858"/>
    <lineage>
        <taxon>Eukaryota</taxon>
        <taxon>Metamonada</taxon>
        <taxon>Diplomonadida</taxon>
        <taxon>Hexamitidae</taxon>
        <taxon>Giardiinae</taxon>
        <taxon>Giardia</taxon>
    </lineage>
</organism>
<feature type="region of interest" description="Disordered" evidence="1">
    <location>
        <begin position="219"/>
        <end position="239"/>
    </location>
</feature>
<evidence type="ECO:0000313" key="3">
    <source>
        <dbReference type="EMBL" id="EFO61792.1"/>
    </source>
</evidence>
<gene>
    <name evidence="3" type="ORF">GLP15_2179</name>
</gene>
<proteinExistence type="predicted"/>
<evidence type="ECO:0000256" key="1">
    <source>
        <dbReference type="SAM" id="MobiDB-lite"/>
    </source>
</evidence>
<reference evidence="3 4" key="1">
    <citation type="journal article" date="2010" name="BMC Genomics">
        <title>Genome analysis and comparative genomics of a Giardia intestinalis assemblage E isolate.</title>
        <authorList>
            <person name="Jerlstrom-Hultqvist J."/>
            <person name="Franzen O."/>
            <person name="Ankarklev J."/>
            <person name="Xu F."/>
            <person name="Nohynkova E."/>
            <person name="Andersson J.O."/>
            <person name="Svard S.G."/>
            <person name="Andersson B."/>
        </authorList>
    </citation>
    <scope>NUCLEOTIDE SEQUENCE [LARGE SCALE GENOMIC DNA]</scope>
    <source>
        <strain evidence="3 4">P15</strain>
    </source>
</reference>
<feature type="domain" description="Deoxynucleoside kinase" evidence="2">
    <location>
        <begin position="99"/>
        <end position="163"/>
    </location>
</feature>
<name>E1F6X0_GIAIA</name>
<dbReference type="EMBL" id="ACVC01000209">
    <property type="protein sequence ID" value="EFO61792.1"/>
    <property type="molecule type" value="Genomic_DNA"/>
</dbReference>
<dbReference type="SUPFAM" id="SSF52540">
    <property type="entry name" value="P-loop containing nucleoside triphosphate hydrolases"/>
    <property type="match status" value="1"/>
</dbReference>
<dbReference type="InterPro" id="IPR027417">
    <property type="entry name" value="P-loop_NTPase"/>
</dbReference>
<comment type="caution">
    <text evidence="3">The sequence shown here is derived from an EMBL/GenBank/DDBJ whole genome shotgun (WGS) entry which is preliminary data.</text>
</comment>
<evidence type="ECO:0000259" key="2">
    <source>
        <dbReference type="Pfam" id="PF01712"/>
    </source>
</evidence>
<dbReference type="OrthoDB" id="567086at2759"/>
<dbReference type="VEuPathDB" id="GiardiaDB:GLP15_2179"/>
<protein>
    <recommendedName>
        <fullName evidence="2">Deoxynucleoside kinase domain-containing protein</fullName>
    </recommendedName>
</protein>
<dbReference type="Proteomes" id="UP000008974">
    <property type="component" value="Unassembled WGS sequence"/>
</dbReference>
<evidence type="ECO:0000313" key="4">
    <source>
        <dbReference type="Proteomes" id="UP000008974"/>
    </source>
</evidence>
<feature type="compositionally biased region" description="Low complexity" evidence="1">
    <location>
        <begin position="219"/>
        <end position="228"/>
    </location>
</feature>
<dbReference type="AlphaFoldDB" id="E1F6X0"/>
<sequence>MHGDVFFFVFFKPDPIPTKEFVSPDHELINLNAVVALRNINLEHAIKKGPKISGEDNTTAHVFIYNVYTSGRKAVRNKMYGSQPKLDMPNHPVTVPGLIVIDGPIGAGKTTFIEHLRDELVQSGARVRVIDEAIPPKLEEYYKDPARNVYAFQKAFVLRLFDTWAGRPSASTTMSSAIATGLQRARLFSTTMIRAISTISSIGSSPILLISLSRCAHCSPSTTSSSTRPTRRASRAPGRDEYIRRYNNFPFFGEGDASSLLEVVDKKAATFACSRAVLGRFAQQTKVIHLTGIKENTTRGTMLPEKNSVDVAAELVRTGALTRHTREFLMEEVVLVATTRKPSSVTTNLSSK</sequence>
<dbReference type="Gene3D" id="3.40.50.300">
    <property type="entry name" value="P-loop containing nucleotide triphosphate hydrolases"/>
    <property type="match status" value="1"/>
</dbReference>
<accession>E1F6X0</accession>
<dbReference type="Pfam" id="PF01712">
    <property type="entry name" value="dNK"/>
    <property type="match status" value="1"/>
</dbReference>